<evidence type="ECO:0000256" key="1">
    <source>
        <dbReference type="ARBA" id="ARBA00008761"/>
    </source>
</evidence>
<dbReference type="Proteomes" id="UP000326302">
    <property type="component" value="Unassembled WGS sequence"/>
</dbReference>
<keyword evidence="3" id="KW-0479">Metal-binding</keyword>
<accession>A0A5N5UHS6</accession>
<dbReference type="InterPro" id="IPR021027">
    <property type="entry name" value="Transposase_put_HTH"/>
</dbReference>
<evidence type="ECO:0000259" key="8">
    <source>
        <dbReference type="Pfam" id="PF01385"/>
    </source>
</evidence>
<accession>A0A5N5UP47</accession>
<evidence type="ECO:0000259" key="9">
    <source>
        <dbReference type="Pfam" id="PF07282"/>
    </source>
</evidence>
<dbReference type="RefSeq" id="WP_152119156.1">
    <property type="nucleotide sequence ID" value="NZ_QJOW01000001.1"/>
</dbReference>
<evidence type="ECO:0000256" key="6">
    <source>
        <dbReference type="ARBA" id="ARBA00023172"/>
    </source>
</evidence>
<feature type="compositionally biased region" description="Basic and acidic residues" evidence="7">
    <location>
        <begin position="226"/>
        <end position="235"/>
    </location>
</feature>
<feature type="domain" description="Probable transposase IS891/IS1136/IS1341" evidence="8">
    <location>
        <begin position="189"/>
        <end position="294"/>
    </location>
</feature>
<dbReference type="InterPro" id="IPR001959">
    <property type="entry name" value="Transposase"/>
</dbReference>
<dbReference type="EMBL" id="QMDY01000002">
    <property type="protein sequence ID" value="KAB7519157.1"/>
    <property type="molecule type" value="Genomic_DNA"/>
</dbReference>
<keyword evidence="4" id="KW-0862">Zinc</keyword>
<evidence type="ECO:0000256" key="7">
    <source>
        <dbReference type="SAM" id="MobiDB-lite"/>
    </source>
</evidence>
<organism evidence="12 13">
    <name type="scientific">Halosegnis rubeus</name>
    <dbReference type="NCBI Taxonomy" id="2212850"/>
    <lineage>
        <taxon>Archaea</taxon>
        <taxon>Methanobacteriati</taxon>
        <taxon>Methanobacteriota</taxon>
        <taxon>Stenosarchaea group</taxon>
        <taxon>Halobacteria</taxon>
        <taxon>Halobacteriales</taxon>
        <taxon>Natronomonadaceae</taxon>
        <taxon>Halosegnis</taxon>
    </lineage>
</organism>
<name>A0A5N5UP47_9EURY</name>
<evidence type="ECO:0000256" key="2">
    <source>
        <dbReference type="ARBA" id="ARBA00022578"/>
    </source>
</evidence>
<sequence length="427" mass="49282">MDYVLKYRLFPDGQQRERLDWVRDTVRQVYNHALHRFNRIPEDAGTVKQRVTQVRDELPELKDWWTDLNNVYSTVLQQAVEQIETNITNLAKRRDAGYDVGSLNWKAPHEYRSFTYRQTGFELDDNSGPSGRGLLTLKKVNGETLQVPIRLHRDLLDETDVKHVTIKKDRTGAWFACLNVEQAEPDKPDPAELDTKDTVGLDLGILNFIHDSDRRQLGRLNLSSDRERLEHEQRNLSRKQHGSNNWEEQRQMVAKVHKRMRNKKSDFKHKVAAFYTTEYDAVFVENLNVKGMLESGRNSRNTHEIGWRDFITILKHHGRKRGCHVVEVDPKDTTKACNECGVKTDKPLWVREHSCPSCGYTTDRDYNAALNVWERGLEKLGVVHSEDRTPAETATAVEQTHRESVSASRVVETGSPCLKEATQSVAE</sequence>
<evidence type="ECO:0000259" key="10">
    <source>
        <dbReference type="Pfam" id="PF12323"/>
    </source>
</evidence>
<dbReference type="NCBIfam" id="TIGR01766">
    <property type="entry name" value="IS200/IS605 family accessory protein TnpB-like domain"/>
    <property type="match status" value="1"/>
</dbReference>
<dbReference type="GO" id="GO:0003677">
    <property type="term" value="F:DNA binding"/>
    <property type="evidence" value="ECO:0007669"/>
    <property type="project" value="UniProtKB-KW"/>
</dbReference>
<evidence type="ECO:0000313" key="12">
    <source>
        <dbReference type="EMBL" id="KAB7519157.1"/>
    </source>
</evidence>
<evidence type="ECO:0000256" key="3">
    <source>
        <dbReference type="ARBA" id="ARBA00022723"/>
    </source>
</evidence>
<evidence type="ECO:0000313" key="11">
    <source>
        <dbReference type="EMBL" id="KAB7518264.1"/>
    </source>
</evidence>
<dbReference type="Pfam" id="PF12323">
    <property type="entry name" value="HTH_OrfB_IS605"/>
    <property type="match status" value="1"/>
</dbReference>
<feature type="region of interest" description="Disordered" evidence="7">
    <location>
        <begin position="226"/>
        <end position="245"/>
    </location>
</feature>
<dbReference type="Proteomes" id="UP000326207">
    <property type="component" value="Unassembled WGS sequence"/>
</dbReference>
<evidence type="ECO:0000313" key="14">
    <source>
        <dbReference type="Proteomes" id="UP000326302"/>
    </source>
</evidence>
<evidence type="ECO:0000256" key="5">
    <source>
        <dbReference type="ARBA" id="ARBA00023125"/>
    </source>
</evidence>
<evidence type="ECO:0000313" key="13">
    <source>
        <dbReference type="Proteomes" id="UP000326207"/>
    </source>
</evidence>
<dbReference type="AlphaFoldDB" id="A0A5N5UP47"/>
<dbReference type="Pfam" id="PF01385">
    <property type="entry name" value="OrfB_IS605"/>
    <property type="match status" value="1"/>
</dbReference>
<dbReference type="GO" id="GO:0006310">
    <property type="term" value="P:DNA recombination"/>
    <property type="evidence" value="ECO:0007669"/>
    <property type="project" value="UniProtKB-KW"/>
</dbReference>
<gene>
    <name evidence="11" type="ORF">DMP03_02585</name>
    <name evidence="12" type="ORF">DP108_03325</name>
</gene>
<dbReference type="OrthoDB" id="33505at2157"/>
<keyword evidence="6" id="KW-0233">DNA recombination</keyword>
<proteinExistence type="inferred from homology"/>
<comment type="caution">
    <text evidence="12">The sequence shown here is derived from an EMBL/GenBank/DDBJ whole genome shotgun (WGS) entry which is preliminary data.</text>
</comment>
<reference evidence="13 14" key="1">
    <citation type="submission" date="2019-10" db="EMBL/GenBank/DDBJ databases">
        <title>Unraveling microbial dark matter from salterns through culturing: the case of the genus Halosegnis.</title>
        <authorList>
            <person name="Duran-Viseras A."/>
            <person name="Andrei A.-S."/>
            <person name="Vera-Gargallo B."/>
            <person name="Ghai R."/>
            <person name="Sanchez-Porro C."/>
            <person name="Ventosa A."/>
        </authorList>
    </citation>
    <scope>NUCLEOTIDE SEQUENCE [LARGE SCALE GENOMIC DNA]</scope>
    <source>
        <strain evidence="11 14">F17-44</strain>
        <strain evidence="12 13">F19-13</strain>
    </source>
</reference>
<evidence type="ECO:0000256" key="4">
    <source>
        <dbReference type="ARBA" id="ARBA00022833"/>
    </source>
</evidence>
<dbReference type="EMBL" id="QJOW01000001">
    <property type="protein sequence ID" value="KAB7518264.1"/>
    <property type="molecule type" value="Genomic_DNA"/>
</dbReference>
<dbReference type="InterPro" id="IPR010095">
    <property type="entry name" value="Cas12f1-like_TNB"/>
</dbReference>
<comment type="similarity">
    <text evidence="1">In the C-terminal section; belongs to the transposase 35 family.</text>
</comment>
<dbReference type="Pfam" id="PF07282">
    <property type="entry name" value="Cas12f1-like_TNB"/>
    <property type="match status" value="1"/>
</dbReference>
<dbReference type="GO" id="GO:0032196">
    <property type="term" value="P:transposition"/>
    <property type="evidence" value="ECO:0007669"/>
    <property type="project" value="UniProtKB-KW"/>
</dbReference>
<dbReference type="NCBIfam" id="NF040570">
    <property type="entry name" value="guided_TnpB"/>
    <property type="match status" value="1"/>
</dbReference>
<feature type="region of interest" description="Disordered" evidence="7">
    <location>
        <begin position="387"/>
        <end position="413"/>
    </location>
</feature>
<keyword evidence="5" id="KW-0238">DNA-binding</keyword>
<dbReference type="GO" id="GO:0046872">
    <property type="term" value="F:metal ion binding"/>
    <property type="evidence" value="ECO:0007669"/>
    <property type="project" value="UniProtKB-KW"/>
</dbReference>
<feature type="domain" description="Cas12f1-like TNB" evidence="9">
    <location>
        <begin position="307"/>
        <end position="372"/>
    </location>
</feature>
<protein>
    <submittedName>
        <fullName evidence="12">IS200/IS605 family element transposase accessory protein TnpB</fullName>
    </submittedName>
</protein>
<keyword evidence="2" id="KW-0815">Transposition</keyword>
<feature type="domain" description="Transposase putative helix-turn-helix" evidence="10">
    <location>
        <begin position="5"/>
        <end position="36"/>
    </location>
</feature>